<dbReference type="AlphaFoldDB" id="A0A5J6MXP7"/>
<dbReference type="EMBL" id="CP042582">
    <property type="protein sequence ID" value="QEX22512.1"/>
    <property type="molecule type" value="Genomic_DNA"/>
</dbReference>
<reference evidence="1 2" key="1">
    <citation type="submission" date="2019-08" db="EMBL/GenBank/DDBJ databases">
        <title>Hyperibacter terrae gen. nov., sp. nov. and Hyperibacter viscosus sp. nov., two new members in the family Rhodospirillaceae isolated from the rhizosphere of Hypericum perforatum.</title>
        <authorList>
            <person name="Noviana Z."/>
        </authorList>
    </citation>
    <scope>NUCLEOTIDE SEQUENCE [LARGE SCALE GENOMIC DNA]</scope>
    <source>
        <strain evidence="1 2">R5959</strain>
    </source>
</reference>
<evidence type="ECO:0000313" key="2">
    <source>
        <dbReference type="Proteomes" id="UP000325797"/>
    </source>
</evidence>
<proteinExistence type="predicted"/>
<accession>A0A5J6MXP7</accession>
<organism evidence="1 2">
    <name type="scientific">Hypericibacter adhaerens</name>
    <dbReference type="NCBI Taxonomy" id="2602016"/>
    <lineage>
        <taxon>Bacteria</taxon>
        <taxon>Pseudomonadati</taxon>
        <taxon>Pseudomonadota</taxon>
        <taxon>Alphaproteobacteria</taxon>
        <taxon>Rhodospirillales</taxon>
        <taxon>Dongiaceae</taxon>
        <taxon>Hypericibacter</taxon>
    </lineage>
</organism>
<name>A0A5J6MXP7_9PROT</name>
<gene>
    <name evidence="1" type="ORF">FRZ61_24440</name>
</gene>
<dbReference type="Proteomes" id="UP000325797">
    <property type="component" value="Chromosome"/>
</dbReference>
<dbReference type="KEGG" id="hadh:FRZ61_24440"/>
<sequence length="93" mass="9765">MGTPFGGEKGQATFRTARLDWRAGGRIASGPVAPATAKPPVKRTLIADEAEFIRVVDRGPIAPKKGRNGRNFQAATGGGAWSGEERIFLTTAA</sequence>
<protein>
    <submittedName>
        <fullName evidence="1">Uncharacterized protein</fullName>
    </submittedName>
</protein>
<keyword evidence="2" id="KW-1185">Reference proteome</keyword>
<evidence type="ECO:0000313" key="1">
    <source>
        <dbReference type="EMBL" id="QEX22512.1"/>
    </source>
</evidence>